<feature type="region of interest" description="Disordered" evidence="3">
    <location>
        <begin position="1"/>
        <end position="49"/>
    </location>
</feature>
<dbReference type="InterPro" id="IPR001537">
    <property type="entry name" value="SpoU_MeTrfase"/>
</dbReference>
<dbReference type="SMART" id="SM00967">
    <property type="entry name" value="SpoU_sub_bind"/>
    <property type="match status" value="1"/>
</dbReference>
<dbReference type="GO" id="GO:0003723">
    <property type="term" value="F:RNA binding"/>
    <property type="evidence" value="ECO:0007669"/>
    <property type="project" value="InterPro"/>
</dbReference>
<dbReference type="InterPro" id="IPR004441">
    <property type="entry name" value="rRNA_MeTrfase_TrmH"/>
</dbReference>
<name>A0A6J6WEL3_9ZZZZ</name>
<dbReference type="Gene3D" id="3.30.1330.30">
    <property type="match status" value="1"/>
</dbReference>
<dbReference type="InterPro" id="IPR013123">
    <property type="entry name" value="SpoU_subst-bd"/>
</dbReference>
<dbReference type="InterPro" id="IPR029028">
    <property type="entry name" value="Alpha/beta_knot_MTases"/>
</dbReference>
<dbReference type="NCBIfam" id="TIGR00186">
    <property type="entry name" value="rRNA_methyl_3"/>
    <property type="match status" value="1"/>
</dbReference>
<feature type="domain" description="RNA 2-O ribose methyltransferase substrate binding" evidence="4">
    <location>
        <begin position="49"/>
        <end position="126"/>
    </location>
</feature>
<dbReference type="InterPro" id="IPR029026">
    <property type="entry name" value="tRNA_m1G_MTases_N"/>
</dbReference>
<reference evidence="5" key="1">
    <citation type="submission" date="2020-05" db="EMBL/GenBank/DDBJ databases">
        <authorList>
            <person name="Chiriac C."/>
            <person name="Salcher M."/>
            <person name="Ghai R."/>
            <person name="Kavagutti S V."/>
        </authorList>
    </citation>
    <scope>NUCLEOTIDE SEQUENCE</scope>
</reference>
<keyword evidence="1" id="KW-0489">Methyltransferase</keyword>
<proteinExistence type="predicted"/>
<keyword evidence="2" id="KW-0808">Transferase</keyword>
<dbReference type="InterPro" id="IPR029064">
    <property type="entry name" value="Ribosomal_eL30-like_sf"/>
</dbReference>
<gene>
    <name evidence="5" type="ORF">UFOPK2958_00585</name>
</gene>
<dbReference type="CDD" id="cd18103">
    <property type="entry name" value="SpoU-like_RlmB"/>
    <property type="match status" value="1"/>
</dbReference>
<dbReference type="GO" id="GO:0005829">
    <property type="term" value="C:cytosol"/>
    <property type="evidence" value="ECO:0007669"/>
    <property type="project" value="TreeGrafter"/>
</dbReference>
<dbReference type="PANTHER" id="PTHR46429:SF1">
    <property type="entry name" value="23S RRNA (GUANOSINE-2'-O-)-METHYLTRANSFERASE RLMB"/>
    <property type="match status" value="1"/>
</dbReference>
<dbReference type="EMBL" id="CAFAAB010000051">
    <property type="protein sequence ID" value="CAB4781704.1"/>
    <property type="molecule type" value="Genomic_DNA"/>
</dbReference>
<sequence length="289" mass="31069">MTPRPPVRGGGRPPEPRKGAPKNPRPRSTSSRGTEVPLRTAPEGLGGEQVEGRQAVLELLLARRRNVRKIYMADALESAAILDQIEEEARRQRVPVQLVSRARLDRDARTEGHQGVFAEADRLKPVELDDFLVHERGFLFVADGVTDPRNLGAMLRSADGAGVTGIVLPRHRSARISPTVTKTAAGAVEYLNYAQVGGIPAALDRLNKAGVLTVGLAGESNKSIYDLDLASTPVALVVGGEENGMAQLTRKRCAEVVSIPQLGKITSLNAGVAASVAMFEVARQRNLRR</sequence>
<dbReference type="SUPFAM" id="SSF55315">
    <property type="entry name" value="L30e-like"/>
    <property type="match status" value="1"/>
</dbReference>
<organism evidence="5">
    <name type="scientific">freshwater metagenome</name>
    <dbReference type="NCBI Taxonomy" id="449393"/>
    <lineage>
        <taxon>unclassified sequences</taxon>
        <taxon>metagenomes</taxon>
        <taxon>ecological metagenomes</taxon>
    </lineage>
</organism>
<accession>A0A6J6WEL3</accession>
<dbReference type="Pfam" id="PF08032">
    <property type="entry name" value="SpoU_sub_bind"/>
    <property type="match status" value="1"/>
</dbReference>
<dbReference type="GO" id="GO:0006396">
    <property type="term" value="P:RNA processing"/>
    <property type="evidence" value="ECO:0007669"/>
    <property type="project" value="InterPro"/>
</dbReference>
<evidence type="ECO:0000313" key="5">
    <source>
        <dbReference type="EMBL" id="CAB4781704.1"/>
    </source>
</evidence>
<dbReference type="Pfam" id="PF00588">
    <property type="entry name" value="SpoU_methylase"/>
    <property type="match status" value="1"/>
</dbReference>
<evidence type="ECO:0000256" key="1">
    <source>
        <dbReference type="ARBA" id="ARBA00022603"/>
    </source>
</evidence>
<dbReference type="GO" id="GO:0008173">
    <property type="term" value="F:RNA methyltransferase activity"/>
    <property type="evidence" value="ECO:0007669"/>
    <property type="project" value="InterPro"/>
</dbReference>
<dbReference type="PANTHER" id="PTHR46429">
    <property type="entry name" value="23S RRNA (GUANOSINE-2'-O-)-METHYLTRANSFERASE RLMB"/>
    <property type="match status" value="1"/>
</dbReference>
<dbReference type="GO" id="GO:0032259">
    <property type="term" value="P:methylation"/>
    <property type="evidence" value="ECO:0007669"/>
    <property type="project" value="UniProtKB-KW"/>
</dbReference>
<evidence type="ECO:0000256" key="2">
    <source>
        <dbReference type="ARBA" id="ARBA00022679"/>
    </source>
</evidence>
<dbReference type="AlphaFoldDB" id="A0A6J6WEL3"/>
<evidence type="ECO:0000256" key="3">
    <source>
        <dbReference type="SAM" id="MobiDB-lite"/>
    </source>
</evidence>
<protein>
    <submittedName>
        <fullName evidence="5">Unannotated protein</fullName>
    </submittedName>
</protein>
<evidence type="ECO:0000259" key="4">
    <source>
        <dbReference type="SMART" id="SM00967"/>
    </source>
</evidence>
<dbReference type="SUPFAM" id="SSF75217">
    <property type="entry name" value="alpha/beta knot"/>
    <property type="match status" value="1"/>
</dbReference>
<dbReference type="Gene3D" id="3.40.1280.10">
    <property type="match status" value="1"/>
</dbReference>